<dbReference type="AlphaFoldDB" id="A0A7Y2EC70"/>
<proteinExistence type="predicted"/>
<dbReference type="NCBIfam" id="TIGR02757">
    <property type="entry name" value="TIGR02757 family protein"/>
    <property type="match status" value="1"/>
</dbReference>
<gene>
    <name evidence="1" type="ORF">HKN21_01810</name>
</gene>
<dbReference type="InterPro" id="IPR011257">
    <property type="entry name" value="DNA_glycosylase"/>
</dbReference>
<reference evidence="1 2" key="1">
    <citation type="submission" date="2020-03" db="EMBL/GenBank/DDBJ databases">
        <title>Metabolic flexibility allows generalist bacteria to become dominant in a frequently disturbed ecosystem.</title>
        <authorList>
            <person name="Chen Y.-J."/>
            <person name="Leung P.M."/>
            <person name="Bay S.K."/>
            <person name="Hugenholtz P."/>
            <person name="Kessler A.J."/>
            <person name="Shelley G."/>
            <person name="Waite D.W."/>
            <person name="Cook P.L."/>
            <person name="Greening C."/>
        </authorList>
    </citation>
    <scope>NUCLEOTIDE SEQUENCE [LARGE SCALE GENOMIC DNA]</scope>
    <source>
        <strain evidence="1">SS_bin_28</strain>
    </source>
</reference>
<dbReference type="GO" id="GO:0003824">
    <property type="term" value="F:catalytic activity"/>
    <property type="evidence" value="ECO:0007669"/>
    <property type="project" value="InterPro"/>
</dbReference>
<dbReference type="SUPFAM" id="SSF48150">
    <property type="entry name" value="DNA-glycosylase"/>
    <property type="match status" value="1"/>
</dbReference>
<dbReference type="InterPro" id="IPR014127">
    <property type="entry name" value="CHP02757"/>
</dbReference>
<dbReference type="Proteomes" id="UP000547674">
    <property type="component" value="Unassembled WGS sequence"/>
</dbReference>
<protein>
    <submittedName>
        <fullName evidence="1">TIGR02757 family protein</fullName>
    </submittedName>
</protein>
<dbReference type="InterPro" id="IPR023170">
    <property type="entry name" value="HhH_base_excis_C"/>
</dbReference>
<dbReference type="GO" id="GO:0006281">
    <property type="term" value="P:DNA repair"/>
    <property type="evidence" value="ECO:0007669"/>
    <property type="project" value="InterPro"/>
</dbReference>
<dbReference type="Pfam" id="PF09674">
    <property type="entry name" value="DUF2400"/>
    <property type="match status" value="1"/>
</dbReference>
<comment type="caution">
    <text evidence="1">The sequence shown here is derived from an EMBL/GenBank/DDBJ whole genome shotgun (WGS) entry which is preliminary data.</text>
</comment>
<dbReference type="Gene3D" id="1.10.1670.10">
    <property type="entry name" value="Helix-hairpin-Helix base-excision DNA repair enzymes (C-terminal)"/>
    <property type="match status" value="1"/>
</dbReference>
<dbReference type="EMBL" id="JABDJR010000060">
    <property type="protein sequence ID" value="NNF05473.1"/>
    <property type="molecule type" value="Genomic_DNA"/>
</dbReference>
<evidence type="ECO:0000313" key="1">
    <source>
        <dbReference type="EMBL" id="NNF05473.1"/>
    </source>
</evidence>
<organism evidence="1 2">
    <name type="scientific">Eiseniibacteriota bacterium</name>
    <dbReference type="NCBI Taxonomy" id="2212470"/>
    <lineage>
        <taxon>Bacteria</taxon>
        <taxon>Candidatus Eiseniibacteriota</taxon>
    </lineage>
</organism>
<name>A0A7Y2EC70_UNCEI</name>
<evidence type="ECO:0000313" key="2">
    <source>
        <dbReference type="Proteomes" id="UP000547674"/>
    </source>
</evidence>
<sequence length="288" mass="32941">MKPELGPFLDQLAVKYGSQYLHSDPLLEVRRFDAPEDREVAGFLAASLSFGRVDLILRALQDLWDRLDQRPAEVLRGWNGRDKKRTQGFTYRWIREEDLAVVLNGLGRALRKEGSLRALFLRQYEATEPDLSLSMSRFLVSLQSHLRSGRRRMTWDEMPRGVRTFFSDPTRGAACKRMQMYFRWLVRPDDGVDLGLLPEVSPAQLTMPLDTHVARISQNLGLTKRKSVDWKMAREVTEALQAFSPSDPVKYDFALARLGILDACPKRVEKKKCSSCSLLPVCQRGRGV</sequence>
<accession>A0A7Y2EC70</accession>